<dbReference type="PROSITE" id="PS50893">
    <property type="entry name" value="ABC_TRANSPORTER_2"/>
    <property type="match status" value="1"/>
</dbReference>
<dbReference type="InterPro" id="IPR027417">
    <property type="entry name" value="P-loop_NTPase"/>
</dbReference>
<evidence type="ECO:0000256" key="6">
    <source>
        <dbReference type="ARBA" id="ARBA00023004"/>
    </source>
</evidence>
<gene>
    <name evidence="10" type="ORF">Rmf_41960</name>
</gene>
<evidence type="ECO:0000256" key="5">
    <source>
        <dbReference type="ARBA" id="ARBA00022840"/>
    </source>
</evidence>
<keyword evidence="2" id="KW-1003">Cell membrane</keyword>
<evidence type="ECO:0000256" key="2">
    <source>
        <dbReference type="ARBA" id="ARBA00022475"/>
    </source>
</evidence>
<keyword evidence="1" id="KW-0813">Transport</keyword>
<dbReference type="Gene3D" id="3.40.50.300">
    <property type="entry name" value="P-loop containing nucleotide triphosphate hydrolases"/>
    <property type="match status" value="1"/>
</dbReference>
<dbReference type="PANTHER" id="PTHR42781">
    <property type="entry name" value="SPERMIDINE/PUTRESCINE IMPORT ATP-BINDING PROTEIN POTA"/>
    <property type="match status" value="1"/>
</dbReference>
<dbReference type="InterPro" id="IPR003593">
    <property type="entry name" value="AAA+_ATPase"/>
</dbReference>
<keyword evidence="7" id="KW-0406">Ion transport</keyword>
<evidence type="ECO:0000256" key="7">
    <source>
        <dbReference type="ARBA" id="ARBA00023065"/>
    </source>
</evidence>
<dbReference type="PANTHER" id="PTHR42781:SF8">
    <property type="entry name" value="BICARBONATE TRANSPORT ATP-BINDING PROTEIN CMPC"/>
    <property type="match status" value="1"/>
</dbReference>
<evidence type="ECO:0000256" key="1">
    <source>
        <dbReference type="ARBA" id="ARBA00022448"/>
    </source>
</evidence>
<keyword evidence="3" id="KW-0410">Iron transport</keyword>
<keyword evidence="11" id="KW-1185">Reference proteome</keyword>
<dbReference type="SUPFAM" id="SSF52540">
    <property type="entry name" value="P-loop containing nucleoside triphosphate hydrolases"/>
    <property type="match status" value="1"/>
</dbReference>
<proteinExistence type="predicted"/>
<dbReference type="InterPro" id="IPR003439">
    <property type="entry name" value="ABC_transporter-like_ATP-bd"/>
</dbReference>
<evidence type="ECO:0000313" key="11">
    <source>
        <dbReference type="Proteomes" id="UP000831327"/>
    </source>
</evidence>
<name>A0ABN6P6H6_9PROT</name>
<evidence type="ECO:0000256" key="3">
    <source>
        <dbReference type="ARBA" id="ARBA00022496"/>
    </source>
</evidence>
<evidence type="ECO:0000313" key="10">
    <source>
        <dbReference type="EMBL" id="BDG74267.1"/>
    </source>
</evidence>
<dbReference type="Pfam" id="PF00005">
    <property type="entry name" value="ABC_tran"/>
    <property type="match status" value="1"/>
</dbReference>
<dbReference type="InterPro" id="IPR015853">
    <property type="entry name" value="ABC_transpr_FbpC"/>
</dbReference>
<keyword evidence="5" id="KW-0067">ATP-binding</keyword>
<dbReference type="SMART" id="SM00382">
    <property type="entry name" value="AAA"/>
    <property type="match status" value="1"/>
</dbReference>
<reference evidence="10 11" key="1">
    <citation type="journal article" date="2016" name="Microbes Environ.">
        <title>Phylogenetically diverse aerobic anoxygenic phototrophic bacteria isolated from epilithic biofilms in Tama river, Japan.</title>
        <authorList>
            <person name="Hirose S."/>
            <person name="Matsuura K."/>
            <person name="Haruta S."/>
        </authorList>
    </citation>
    <scope>NUCLEOTIDE SEQUENCE [LARGE SCALE GENOMIC DNA]</scope>
    <source>
        <strain evidence="10 11">S08</strain>
    </source>
</reference>
<evidence type="ECO:0000256" key="8">
    <source>
        <dbReference type="ARBA" id="ARBA00023136"/>
    </source>
</evidence>
<dbReference type="InterPro" id="IPR050093">
    <property type="entry name" value="ABC_SmlMolc_Importer"/>
</dbReference>
<protein>
    <recommendedName>
        <fullName evidence="9">ABC transporter domain-containing protein</fullName>
    </recommendedName>
</protein>
<keyword evidence="4" id="KW-0547">Nucleotide-binding</keyword>
<dbReference type="RefSeq" id="WP_244408452.1">
    <property type="nucleotide sequence ID" value="NZ_AP025637.1"/>
</dbReference>
<dbReference type="CDD" id="cd03259">
    <property type="entry name" value="ABC_Carb_Solutes_like"/>
    <property type="match status" value="1"/>
</dbReference>
<evidence type="ECO:0000256" key="4">
    <source>
        <dbReference type="ARBA" id="ARBA00022741"/>
    </source>
</evidence>
<evidence type="ECO:0000259" key="9">
    <source>
        <dbReference type="PROSITE" id="PS50893"/>
    </source>
</evidence>
<accession>A0ABN6P6H6</accession>
<organism evidence="10 11">
    <name type="scientific">Roseomonas fluvialis</name>
    <dbReference type="NCBI Taxonomy" id="1750527"/>
    <lineage>
        <taxon>Bacteria</taxon>
        <taxon>Pseudomonadati</taxon>
        <taxon>Pseudomonadota</taxon>
        <taxon>Alphaproteobacteria</taxon>
        <taxon>Acetobacterales</taxon>
        <taxon>Roseomonadaceae</taxon>
        <taxon>Roseomonas</taxon>
    </lineage>
</organism>
<feature type="domain" description="ABC transporter" evidence="9">
    <location>
        <begin position="13"/>
        <end position="240"/>
    </location>
</feature>
<sequence>MEGPAIAPREAAMSIRGLRKAFGGQPVYSGFDLDVRRGDILAIFGPNGCGKSTLINMAAGLLPVDGGTILYDGRDVRDVRVGYVFQNYREALFPWMRAADNIRYPMRRMGLPKREIEARVERLKAEFRVRFDLARYPYELSGGQQQLVSVMRALAVEPEVLFLDEPFSALDFETTLDLRALLQDVLKRLGVTTLLVSHDLEESIALADRLLMLTRRPTTVADDLAVPLAWPRTSATLSELDFVALKRRCLAVFEAAVAGRPVAA</sequence>
<keyword evidence="6" id="KW-0408">Iron</keyword>
<dbReference type="EMBL" id="AP025637">
    <property type="protein sequence ID" value="BDG74267.1"/>
    <property type="molecule type" value="Genomic_DNA"/>
</dbReference>
<keyword evidence="8" id="KW-0472">Membrane</keyword>
<dbReference type="Proteomes" id="UP000831327">
    <property type="component" value="Chromosome"/>
</dbReference>